<evidence type="ECO:0000256" key="1">
    <source>
        <dbReference type="PROSITE-ProRule" id="PRU00169"/>
    </source>
</evidence>
<reference evidence="4 5" key="1">
    <citation type="submission" date="2016-10" db="EMBL/GenBank/DDBJ databases">
        <authorList>
            <person name="de Groot N.N."/>
        </authorList>
    </citation>
    <scope>NUCLEOTIDE SEQUENCE [LARGE SCALE GENOMIC DNA]</scope>
    <source>
        <strain evidence="4 5">AA1</strain>
    </source>
</reference>
<dbReference type="Proteomes" id="UP000198870">
    <property type="component" value="Unassembled WGS sequence"/>
</dbReference>
<keyword evidence="1" id="KW-0597">Phosphoprotein</keyword>
<feature type="domain" description="ANTAR" evidence="3">
    <location>
        <begin position="125"/>
        <end position="186"/>
    </location>
</feature>
<evidence type="ECO:0000313" key="4">
    <source>
        <dbReference type="EMBL" id="SCY23730.1"/>
    </source>
</evidence>
<dbReference type="Gene3D" id="1.10.10.10">
    <property type="entry name" value="Winged helix-like DNA-binding domain superfamily/Winged helix DNA-binding domain"/>
    <property type="match status" value="1"/>
</dbReference>
<evidence type="ECO:0000313" key="5">
    <source>
        <dbReference type="Proteomes" id="UP000198870"/>
    </source>
</evidence>
<evidence type="ECO:0000259" key="2">
    <source>
        <dbReference type="PROSITE" id="PS50110"/>
    </source>
</evidence>
<dbReference type="AlphaFoldDB" id="A0A1G5EAK0"/>
<dbReference type="STRING" id="419481.SAMN05216233_105254"/>
<protein>
    <submittedName>
        <fullName evidence="4">Response regulator receiver and ANTAR domain protein</fullName>
    </submittedName>
</protein>
<dbReference type="PROSITE" id="PS50110">
    <property type="entry name" value="RESPONSE_REGULATORY"/>
    <property type="match status" value="1"/>
</dbReference>
<keyword evidence="5" id="KW-1185">Reference proteome</keyword>
<dbReference type="InterPro" id="IPR005561">
    <property type="entry name" value="ANTAR"/>
</dbReference>
<dbReference type="SUPFAM" id="SSF52172">
    <property type="entry name" value="CheY-like"/>
    <property type="match status" value="1"/>
</dbReference>
<dbReference type="InterPro" id="IPR052048">
    <property type="entry name" value="ST_Response_Regulator"/>
</dbReference>
<dbReference type="InterPro" id="IPR036388">
    <property type="entry name" value="WH-like_DNA-bd_sf"/>
</dbReference>
<dbReference type="Pfam" id="PF03861">
    <property type="entry name" value="ANTAR"/>
    <property type="match status" value="1"/>
</dbReference>
<dbReference type="PANTHER" id="PTHR43228">
    <property type="entry name" value="TWO-COMPONENT RESPONSE REGULATOR"/>
    <property type="match status" value="1"/>
</dbReference>
<dbReference type="Pfam" id="PF00072">
    <property type="entry name" value="Response_reg"/>
    <property type="match status" value="1"/>
</dbReference>
<dbReference type="GO" id="GO:0003723">
    <property type="term" value="F:RNA binding"/>
    <property type="evidence" value="ECO:0007669"/>
    <property type="project" value="InterPro"/>
</dbReference>
<sequence>MGYRIVIADDEPITRMDIREILEGAGYEVLGEASDGFDAVEMCRKHKPDLVLMDIKMPLLDGLKASRMIRDENTAGGILLLTAYSGKEFVEQAKDVGVMGYVVKPVKEESLLPMVEIAVAKGAEIAKIESDMQKAQGQLEGRKMVERAKGILMKAYNISEEVAYNRIRKLSMDKRCSMKEIAKVIVLNG</sequence>
<dbReference type="PIRSF" id="PIRSF036382">
    <property type="entry name" value="RR_antiterm"/>
    <property type="match status" value="1"/>
</dbReference>
<proteinExistence type="predicted"/>
<organism evidence="4 5">
    <name type="scientific">Desulfoluna spongiiphila</name>
    <dbReference type="NCBI Taxonomy" id="419481"/>
    <lineage>
        <taxon>Bacteria</taxon>
        <taxon>Pseudomonadati</taxon>
        <taxon>Thermodesulfobacteriota</taxon>
        <taxon>Desulfobacteria</taxon>
        <taxon>Desulfobacterales</taxon>
        <taxon>Desulfolunaceae</taxon>
        <taxon>Desulfoluna</taxon>
    </lineage>
</organism>
<dbReference type="SMART" id="SM00448">
    <property type="entry name" value="REC"/>
    <property type="match status" value="1"/>
</dbReference>
<dbReference type="GO" id="GO:0000160">
    <property type="term" value="P:phosphorelay signal transduction system"/>
    <property type="evidence" value="ECO:0007669"/>
    <property type="project" value="InterPro"/>
</dbReference>
<feature type="modified residue" description="4-aspartylphosphate" evidence="1">
    <location>
        <position position="54"/>
    </location>
</feature>
<dbReference type="RefSeq" id="WP_092210410.1">
    <property type="nucleotide sequence ID" value="NZ_FMUX01000005.1"/>
</dbReference>
<dbReference type="InterPro" id="IPR008327">
    <property type="entry name" value="Sig_transdc_resp-reg_antiterm"/>
</dbReference>
<dbReference type="EMBL" id="FMUX01000005">
    <property type="protein sequence ID" value="SCY23730.1"/>
    <property type="molecule type" value="Genomic_DNA"/>
</dbReference>
<dbReference type="InterPro" id="IPR011006">
    <property type="entry name" value="CheY-like_superfamily"/>
</dbReference>
<dbReference type="PANTHER" id="PTHR43228:SF1">
    <property type="entry name" value="TWO-COMPONENT RESPONSE REGULATOR ARR22"/>
    <property type="match status" value="1"/>
</dbReference>
<dbReference type="SMART" id="SM01012">
    <property type="entry name" value="ANTAR"/>
    <property type="match status" value="1"/>
</dbReference>
<dbReference type="PROSITE" id="PS50921">
    <property type="entry name" value="ANTAR"/>
    <property type="match status" value="1"/>
</dbReference>
<name>A0A1G5EAK0_9BACT</name>
<evidence type="ECO:0000259" key="3">
    <source>
        <dbReference type="PROSITE" id="PS50921"/>
    </source>
</evidence>
<feature type="domain" description="Response regulatory" evidence="2">
    <location>
        <begin position="4"/>
        <end position="119"/>
    </location>
</feature>
<accession>A0A1G5EAK0</accession>
<dbReference type="Gene3D" id="3.40.50.2300">
    <property type="match status" value="1"/>
</dbReference>
<dbReference type="OrthoDB" id="9801101at2"/>
<gene>
    <name evidence="4" type="ORF">SAMN05216233_105254</name>
</gene>
<dbReference type="InterPro" id="IPR001789">
    <property type="entry name" value="Sig_transdc_resp-reg_receiver"/>
</dbReference>